<keyword evidence="2" id="KW-1185">Reference proteome</keyword>
<dbReference type="EMBL" id="OBEH01000006">
    <property type="protein sequence ID" value="SNZ01568.1"/>
    <property type="molecule type" value="Genomic_DNA"/>
</dbReference>
<organism evidence="1 2">
    <name type="scientific">Flagellimonas pacifica</name>
    <dbReference type="NCBI Taxonomy" id="1247520"/>
    <lineage>
        <taxon>Bacteria</taxon>
        <taxon>Pseudomonadati</taxon>
        <taxon>Bacteroidota</taxon>
        <taxon>Flavobacteriia</taxon>
        <taxon>Flavobacteriales</taxon>
        <taxon>Flavobacteriaceae</taxon>
        <taxon>Flagellimonas</taxon>
    </lineage>
</organism>
<dbReference type="Proteomes" id="UP000219048">
    <property type="component" value="Unassembled WGS sequence"/>
</dbReference>
<sequence>MLCEPMKKLLFNLLSQALVFIMLWSCSEKQDFSQFDDLSVTPTIASSILYLESDEAFINTLSAFGLFYSKTIAFEAFSEQYVAKRVLEGKIIYEFENTTSKRLNITVEFMDEGGNVLDTESFDIEPGTTNAQITETTYGPGGKSLDILTNTNSLRIIGNNLSDATSVSSASEPKVIMRSAAEFLFRLK</sequence>
<proteinExistence type="predicted"/>
<dbReference type="AlphaFoldDB" id="A0A285MWT6"/>
<accession>A0A285MWT6</accession>
<gene>
    <name evidence="1" type="ORF">SAMN06265377_3410</name>
</gene>
<evidence type="ECO:0000313" key="2">
    <source>
        <dbReference type="Proteomes" id="UP000219048"/>
    </source>
</evidence>
<name>A0A285MWT6_9FLAO</name>
<reference evidence="2" key="1">
    <citation type="submission" date="2017-09" db="EMBL/GenBank/DDBJ databases">
        <authorList>
            <person name="Varghese N."/>
            <person name="Submissions S."/>
        </authorList>
    </citation>
    <scope>NUCLEOTIDE SEQUENCE [LARGE SCALE GENOMIC DNA]</scope>
    <source>
        <strain evidence="2">DSM 25885</strain>
    </source>
</reference>
<evidence type="ECO:0000313" key="1">
    <source>
        <dbReference type="EMBL" id="SNZ01568.1"/>
    </source>
</evidence>
<protein>
    <submittedName>
        <fullName evidence="1">Uncharacterized protein</fullName>
    </submittedName>
</protein>